<dbReference type="RefSeq" id="WP_221305492.1">
    <property type="nucleotide sequence ID" value="NZ_JACHIF010000008.1"/>
</dbReference>
<feature type="compositionally biased region" description="Polar residues" evidence="1">
    <location>
        <begin position="69"/>
        <end position="78"/>
    </location>
</feature>
<accession>A0A7W8DRP3</accession>
<reference evidence="2 3" key="1">
    <citation type="submission" date="2020-08" db="EMBL/GenBank/DDBJ databases">
        <title>Genomic Encyclopedia of Type Strains, Phase IV (KMG-IV): sequencing the most valuable type-strain genomes for metagenomic binning, comparative biology and taxonomic classification.</title>
        <authorList>
            <person name="Goeker M."/>
        </authorList>
    </citation>
    <scope>NUCLEOTIDE SEQUENCE [LARGE SCALE GENOMIC DNA]</scope>
    <source>
        <strain evidence="2 3">DSM 12251</strain>
    </source>
</reference>
<evidence type="ECO:0008006" key="4">
    <source>
        <dbReference type="Google" id="ProtNLM"/>
    </source>
</evidence>
<feature type="region of interest" description="Disordered" evidence="1">
    <location>
        <begin position="48"/>
        <end position="78"/>
    </location>
</feature>
<gene>
    <name evidence="2" type="ORF">HNQ64_003772</name>
</gene>
<comment type="caution">
    <text evidence="2">The sequence shown here is derived from an EMBL/GenBank/DDBJ whole genome shotgun (WGS) entry which is preliminary data.</text>
</comment>
<sequence>MGLKPTLGRSFETQVKDLQRRARDAALRPVPQAAGSTGPAPEARLQFSQRSGAGQAAYGTGGDELVSPFDTSATMPTNQRTLSQEEMARIQQALHEVLNAPVDINIQQELEKLRAADTTASMRKHIETTTFTSRKLIQGGGINFAFELRNGVPVIYKPAQFQSREKIRAGIEPSTQWRREIAASLVAEHLTISLIPPTARIENINGEGSAQLMKEGFLTGKKMSAILKDPFFDARKLVTDEIAEDWQLLEDLLLETDRHQSNYMIRVNDQNKVIELALIDNGLCLSANPGVLKKRHNGPREMHSIGLKNLQRLRHMISHQAEIERDLEPYLENAAVAGLFARAKALLMRGTYGNFVLEEINSHLPPNFKMSRQVYDYEINE</sequence>
<evidence type="ECO:0000313" key="3">
    <source>
        <dbReference type="Proteomes" id="UP000534294"/>
    </source>
</evidence>
<dbReference type="EMBL" id="JACHIF010000008">
    <property type="protein sequence ID" value="MBB5039500.1"/>
    <property type="molecule type" value="Genomic_DNA"/>
</dbReference>
<organism evidence="2 3">
    <name type="scientific">Prosthecobacter dejongeii</name>
    <dbReference type="NCBI Taxonomy" id="48465"/>
    <lineage>
        <taxon>Bacteria</taxon>
        <taxon>Pseudomonadati</taxon>
        <taxon>Verrucomicrobiota</taxon>
        <taxon>Verrucomicrobiia</taxon>
        <taxon>Verrucomicrobiales</taxon>
        <taxon>Verrucomicrobiaceae</taxon>
        <taxon>Prosthecobacter</taxon>
    </lineage>
</organism>
<keyword evidence="3" id="KW-1185">Reference proteome</keyword>
<proteinExistence type="predicted"/>
<evidence type="ECO:0000256" key="1">
    <source>
        <dbReference type="SAM" id="MobiDB-lite"/>
    </source>
</evidence>
<dbReference type="AlphaFoldDB" id="A0A7W8DRP3"/>
<dbReference type="Proteomes" id="UP000534294">
    <property type="component" value="Unassembled WGS sequence"/>
</dbReference>
<evidence type="ECO:0000313" key="2">
    <source>
        <dbReference type="EMBL" id="MBB5039500.1"/>
    </source>
</evidence>
<protein>
    <recommendedName>
        <fullName evidence="4">PI3K/PI4K catalytic domain-containing protein</fullName>
    </recommendedName>
</protein>
<name>A0A7W8DRP3_9BACT</name>